<comment type="caution">
    <text evidence="1">The sequence shown here is derived from an EMBL/GenBank/DDBJ whole genome shotgun (WGS) entry which is preliminary data.</text>
</comment>
<reference evidence="1" key="1">
    <citation type="submission" date="2019-11" db="EMBL/GenBank/DDBJ databases">
        <authorList>
            <person name="Liu Y."/>
            <person name="Hou J."/>
            <person name="Li T.-Q."/>
            <person name="Guan C.-H."/>
            <person name="Wu X."/>
            <person name="Wu H.-Z."/>
            <person name="Ling F."/>
            <person name="Zhang R."/>
            <person name="Shi X.-G."/>
            <person name="Ren J.-P."/>
            <person name="Chen E.-F."/>
            <person name="Sun J.-M."/>
        </authorList>
    </citation>
    <scope>NUCLEOTIDE SEQUENCE</scope>
    <source>
        <strain evidence="1">Adult_tree_wgs_1</strain>
        <tissue evidence="1">Leaves</tissue>
    </source>
</reference>
<name>A0A834G6K8_RHOSS</name>
<proteinExistence type="predicted"/>
<dbReference type="OrthoDB" id="1735624at2759"/>
<dbReference type="PANTHER" id="PTHR48475">
    <property type="entry name" value="RIBONUCLEASE H"/>
    <property type="match status" value="1"/>
</dbReference>
<dbReference type="PANTHER" id="PTHR48475:SF2">
    <property type="entry name" value="RIBONUCLEASE H"/>
    <property type="match status" value="1"/>
</dbReference>
<organism evidence="1 2">
    <name type="scientific">Rhododendron simsii</name>
    <name type="common">Sims's rhododendron</name>
    <dbReference type="NCBI Taxonomy" id="118357"/>
    <lineage>
        <taxon>Eukaryota</taxon>
        <taxon>Viridiplantae</taxon>
        <taxon>Streptophyta</taxon>
        <taxon>Embryophyta</taxon>
        <taxon>Tracheophyta</taxon>
        <taxon>Spermatophyta</taxon>
        <taxon>Magnoliopsida</taxon>
        <taxon>eudicotyledons</taxon>
        <taxon>Gunneridae</taxon>
        <taxon>Pentapetalae</taxon>
        <taxon>asterids</taxon>
        <taxon>Ericales</taxon>
        <taxon>Ericaceae</taxon>
        <taxon>Ericoideae</taxon>
        <taxon>Rhodoreae</taxon>
        <taxon>Rhododendron</taxon>
    </lineage>
</organism>
<protein>
    <recommendedName>
        <fullName evidence="3">Reverse transcriptase/retrotransposon-derived protein RNase H-like domain-containing protein</fullName>
    </recommendedName>
</protein>
<sequence>MAARADLLKFLRKNKVVFAWSYEYIPGIDPRVISHKLNVDPIMHPVKQKKRTFALERNEAAAKELGEFDIEYKPQIAIKAQVLADFLAEYTYLELEEPLKEEPKPWVLQVDGSTTREASRAGLILTSPKGQHLSYALRIRREENIEADYLEKLATAKEDAIPWNTPVRYFELPSILAPNIQVQAIDYNNSWTGPIVEYITNGTLPNGKVKAR</sequence>
<dbReference type="AlphaFoldDB" id="A0A834G6K8"/>
<gene>
    <name evidence="1" type="ORF">RHSIM_Rhsim11G0038800</name>
</gene>
<accession>A0A834G6K8</accession>
<evidence type="ECO:0000313" key="2">
    <source>
        <dbReference type="Proteomes" id="UP000626092"/>
    </source>
</evidence>
<keyword evidence="2" id="KW-1185">Reference proteome</keyword>
<evidence type="ECO:0000313" key="1">
    <source>
        <dbReference type="EMBL" id="KAF7127061.1"/>
    </source>
</evidence>
<dbReference type="EMBL" id="WJXA01000011">
    <property type="protein sequence ID" value="KAF7127061.1"/>
    <property type="molecule type" value="Genomic_DNA"/>
</dbReference>
<evidence type="ECO:0008006" key="3">
    <source>
        <dbReference type="Google" id="ProtNLM"/>
    </source>
</evidence>
<dbReference type="Proteomes" id="UP000626092">
    <property type="component" value="Unassembled WGS sequence"/>
</dbReference>